<reference evidence="12" key="1">
    <citation type="submission" date="2024-06" db="EMBL/GenBank/DDBJ databases">
        <title>Multi-omics analyses provide insights into the biosynthesis of the anticancer antibiotic pleurotin in Hohenbuehelia grisea.</title>
        <authorList>
            <person name="Weaver J.A."/>
            <person name="Alberti F."/>
        </authorList>
    </citation>
    <scope>NUCLEOTIDE SEQUENCE [LARGE SCALE GENOMIC DNA]</scope>
    <source>
        <strain evidence="12">T-177</strain>
    </source>
</reference>
<name>A0ABR3IXS0_9AGAR</name>
<keyword evidence="7 9" id="KW-0326">Glycosidase</keyword>
<keyword evidence="5 9" id="KW-0378">Hydrolase</keyword>
<dbReference type="Pfam" id="PF00295">
    <property type="entry name" value="Glyco_hydro_28"/>
    <property type="match status" value="1"/>
</dbReference>
<keyword evidence="3" id="KW-0964">Secreted</keyword>
<keyword evidence="6" id="KW-0325">Glycoprotein</keyword>
<sequence>MVVFPSLFIAAAVVLLGVRVVHAGSFTKVAGVCTVYASVDASDDAPAILDAFGQCQEDSTIILADPLYHIESVMNTTGLRNVVVDLRGTLLWGTNITYWRANGLELGYLNMTTAWMFGGENVVFRGHNIGTFDGNGQLWYDLTNGVSNLPGRPIGLMITNTTNSLFTGVRFVQSQFWTMAIKNSEDVLLENIYINSTSSSRAPARNTDGVDTFFSNRITFRNWTVAGGDDNISMKANSTNILIQDSVFHGGLGVAIGSIGQYPGQYETIENVTAERVLCLGTRYSGYIKTWTGVQQNFPPNGGGGGLGFAKNITFRDFTLVNVTDEVARITQCTSFSGATGGCDTSLFQISDVTWGPMVGNVKSNTLAQLQCSAAAPCPGIEFVGFEEISTAGNRSISCSHIQGPLGFACTSGS</sequence>
<dbReference type="InterPro" id="IPR012334">
    <property type="entry name" value="Pectin_lyas_fold"/>
</dbReference>
<organism evidence="11 12">
    <name type="scientific">Hohenbuehelia grisea</name>
    <dbReference type="NCBI Taxonomy" id="104357"/>
    <lineage>
        <taxon>Eukaryota</taxon>
        <taxon>Fungi</taxon>
        <taxon>Dikarya</taxon>
        <taxon>Basidiomycota</taxon>
        <taxon>Agaricomycotina</taxon>
        <taxon>Agaricomycetes</taxon>
        <taxon>Agaricomycetidae</taxon>
        <taxon>Agaricales</taxon>
        <taxon>Pleurotineae</taxon>
        <taxon>Pleurotaceae</taxon>
        <taxon>Hohenbuehelia</taxon>
    </lineage>
</organism>
<dbReference type="InterPro" id="IPR000743">
    <property type="entry name" value="Glyco_hydro_28"/>
</dbReference>
<dbReference type="PANTHER" id="PTHR31736">
    <property type="match status" value="1"/>
</dbReference>
<protein>
    <recommendedName>
        <fullName evidence="13">Glycoside hydrolase family 28 protein</fullName>
    </recommendedName>
</protein>
<feature type="chain" id="PRO_5047090096" description="Glycoside hydrolase family 28 protein" evidence="10">
    <location>
        <begin position="24"/>
        <end position="414"/>
    </location>
</feature>
<dbReference type="Gene3D" id="2.160.20.10">
    <property type="entry name" value="Single-stranded right-handed beta-helix, Pectin lyase-like"/>
    <property type="match status" value="1"/>
</dbReference>
<evidence type="ECO:0000256" key="1">
    <source>
        <dbReference type="ARBA" id="ARBA00004613"/>
    </source>
</evidence>
<keyword evidence="8" id="KW-0961">Cell wall biogenesis/degradation</keyword>
<proteinExistence type="inferred from homology"/>
<comment type="similarity">
    <text evidence="2 9">Belongs to the glycosyl hydrolase 28 family.</text>
</comment>
<evidence type="ECO:0000313" key="12">
    <source>
        <dbReference type="Proteomes" id="UP001556367"/>
    </source>
</evidence>
<evidence type="ECO:0000256" key="10">
    <source>
        <dbReference type="SAM" id="SignalP"/>
    </source>
</evidence>
<dbReference type="SUPFAM" id="SSF51126">
    <property type="entry name" value="Pectin lyase-like"/>
    <property type="match status" value="1"/>
</dbReference>
<dbReference type="PANTHER" id="PTHR31736:SF8">
    <property type="entry name" value="PUTATIVE (AFU_ORTHOLOGUE AFUA_7G06410)-RELATED"/>
    <property type="match status" value="1"/>
</dbReference>
<keyword evidence="12" id="KW-1185">Reference proteome</keyword>
<evidence type="ECO:0000256" key="4">
    <source>
        <dbReference type="ARBA" id="ARBA00022729"/>
    </source>
</evidence>
<comment type="subcellular location">
    <subcellularLocation>
        <location evidence="1">Secreted</location>
    </subcellularLocation>
</comment>
<feature type="signal peptide" evidence="10">
    <location>
        <begin position="1"/>
        <end position="23"/>
    </location>
</feature>
<evidence type="ECO:0008006" key="13">
    <source>
        <dbReference type="Google" id="ProtNLM"/>
    </source>
</evidence>
<comment type="caution">
    <text evidence="11">The sequence shown here is derived from an EMBL/GenBank/DDBJ whole genome shotgun (WGS) entry which is preliminary data.</text>
</comment>
<evidence type="ECO:0000256" key="7">
    <source>
        <dbReference type="ARBA" id="ARBA00023295"/>
    </source>
</evidence>
<dbReference type="Proteomes" id="UP001556367">
    <property type="component" value="Unassembled WGS sequence"/>
</dbReference>
<evidence type="ECO:0000256" key="2">
    <source>
        <dbReference type="ARBA" id="ARBA00008834"/>
    </source>
</evidence>
<evidence type="ECO:0000256" key="8">
    <source>
        <dbReference type="ARBA" id="ARBA00023316"/>
    </source>
</evidence>
<dbReference type="InterPro" id="IPR011050">
    <property type="entry name" value="Pectin_lyase_fold/virulence"/>
</dbReference>
<keyword evidence="4 10" id="KW-0732">Signal</keyword>
<accession>A0ABR3IXS0</accession>
<evidence type="ECO:0000256" key="3">
    <source>
        <dbReference type="ARBA" id="ARBA00022525"/>
    </source>
</evidence>
<evidence type="ECO:0000313" key="11">
    <source>
        <dbReference type="EMBL" id="KAL0948166.1"/>
    </source>
</evidence>
<gene>
    <name evidence="11" type="ORF">HGRIS_010778</name>
</gene>
<evidence type="ECO:0000256" key="9">
    <source>
        <dbReference type="RuleBase" id="RU361169"/>
    </source>
</evidence>
<evidence type="ECO:0000256" key="6">
    <source>
        <dbReference type="ARBA" id="ARBA00023180"/>
    </source>
</evidence>
<dbReference type="EMBL" id="JASNQZ010000014">
    <property type="protein sequence ID" value="KAL0948166.1"/>
    <property type="molecule type" value="Genomic_DNA"/>
</dbReference>
<evidence type="ECO:0000256" key="5">
    <source>
        <dbReference type="ARBA" id="ARBA00022801"/>
    </source>
</evidence>